<dbReference type="RefSeq" id="WP_413281081.1">
    <property type="nucleotide sequence ID" value="NZ_JBHFNT010000278.1"/>
</dbReference>
<gene>
    <name evidence="1" type="ORF">ACE1CA_30205</name>
</gene>
<dbReference type="CDD" id="cd00657">
    <property type="entry name" value="Ferritin_like"/>
    <property type="match status" value="1"/>
</dbReference>
<keyword evidence="2" id="KW-1185">Reference proteome</keyword>
<proteinExistence type="predicted"/>
<dbReference type="SUPFAM" id="SSF47240">
    <property type="entry name" value="Ferritin-like"/>
    <property type="match status" value="1"/>
</dbReference>
<protein>
    <submittedName>
        <fullName evidence="1">Ferritin-like domain-containing protein</fullName>
    </submittedName>
</protein>
<evidence type="ECO:0000313" key="2">
    <source>
        <dbReference type="Proteomes" id="UP001576780"/>
    </source>
</evidence>
<reference evidence="1 2" key="1">
    <citation type="submission" date="2024-09" db="EMBL/GenBank/DDBJ databases">
        <title>Floridaenema gen nov. (Aerosakkonemataceae, Aerosakkonematales ord. nov., Cyanobacteria) from benthic tropical and subtropical fresh waters, with the description of four new species.</title>
        <authorList>
            <person name="Moretto J.A."/>
            <person name="Berthold D.E."/>
            <person name="Lefler F.W."/>
            <person name="Huang I.-S."/>
            <person name="Laughinghouse H. IV."/>
        </authorList>
    </citation>
    <scope>NUCLEOTIDE SEQUENCE [LARGE SCALE GENOMIC DNA]</scope>
    <source>
        <strain evidence="1 2">BLCC-F167</strain>
    </source>
</reference>
<dbReference type="Proteomes" id="UP001576780">
    <property type="component" value="Unassembled WGS sequence"/>
</dbReference>
<dbReference type="InterPro" id="IPR009078">
    <property type="entry name" value="Ferritin-like_SF"/>
</dbReference>
<accession>A0ABV4WUM4</accession>
<sequence length="242" mass="27073">MNFITNILHILTSGAAAYVTSRNMRDSLTRPSMLASLQLSESGAVPFLEKLSQRATAEGDTWLAEKLARHAADERRHGQIFAQALKQLNKQIIDFKSLSKSNNNNRSPFFAAYFQGYSSENLKPENIKWDVFMASTYILELDASKDFVRMANALPEDPISNNIKKGILSVAKDETGHAAYLYEALESRLPAAEVVQLTDEWRSRKVNALFAMINDFLQKGGKMTNLARDGVPSELENELVIN</sequence>
<name>A0ABV4WUM4_9CYAN</name>
<comment type="caution">
    <text evidence="1">The sequence shown here is derived from an EMBL/GenBank/DDBJ whole genome shotgun (WGS) entry which is preliminary data.</text>
</comment>
<evidence type="ECO:0000313" key="1">
    <source>
        <dbReference type="EMBL" id="MFB2838782.1"/>
    </source>
</evidence>
<dbReference type="EMBL" id="JBHFNT010000278">
    <property type="protein sequence ID" value="MFB2838782.1"/>
    <property type="molecule type" value="Genomic_DNA"/>
</dbReference>
<organism evidence="1 2">
    <name type="scientific">Floridaenema evergladense BLCC-F167</name>
    <dbReference type="NCBI Taxonomy" id="3153639"/>
    <lineage>
        <taxon>Bacteria</taxon>
        <taxon>Bacillati</taxon>
        <taxon>Cyanobacteriota</taxon>
        <taxon>Cyanophyceae</taxon>
        <taxon>Oscillatoriophycideae</taxon>
        <taxon>Aerosakkonematales</taxon>
        <taxon>Aerosakkonemataceae</taxon>
        <taxon>Floridanema</taxon>
        <taxon>Floridanema evergladense</taxon>
    </lineage>
</organism>